<dbReference type="GO" id="GO:0009360">
    <property type="term" value="C:DNA polymerase III complex"/>
    <property type="evidence" value="ECO:0007669"/>
    <property type="project" value="InterPro"/>
</dbReference>
<dbReference type="GO" id="GO:0005737">
    <property type="term" value="C:cytoplasm"/>
    <property type="evidence" value="ECO:0007669"/>
    <property type="project" value="UniProtKB-SubCell"/>
</dbReference>
<evidence type="ECO:0000256" key="3">
    <source>
        <dbReference type="ARBA" id="ARBA00021035"/>
    </source>
</evidence>
<evidence type="ECO:0000259" key="13">
    <source>
        <dbReference type="Pfam" id="PF02768"/>
    </source>
</evidence>
<organism evidence="14 15">
    <name type="scientific">Candidatus Muproteobacteria bacterium RBG_16_65_31</name>
    <dbReference type="NCBI Taxonomy" id="1817759"/>
    <lineage>
        <taxon>Bacteria</taxon>
        <taxon>Pseudomonadati</taxon>
        <taxon>Pseudomonadota</taxon>
        <taxon>Candidatus Muproteobacteria</taxon>
    </lineage>
</organism>
<proteinExistence type="inferred from homology"/>
<evidence type="ECO:0000256" key="10">
    <source>
        <dbReference type="PIRNR" id="PIRNR000804"/>
    </source>
</evidence>
<dbReference type="PANTHER" id="PTHR30478:SF0">
    <property type="entry name" value="BETA SLIDING CLAMP"/>
    <property type="match status" value="1"/>
</dbReference>
<dbReference type="CDD" id="cd00140">
    <property type="entry name" value="beta_clamp"/>
    <property type="match status" value="1"/>
</dbReference>
<protein>
    <recommendedName>
        <fullName evidence="3 10">Beta sliding clamp</fullName>
    </recommendedName>
</protein>
<dbReference type="EMBL" id="MFST01000149">
    <property type="protein sequence ID" value="OGI42501.1"/>
    <property type="molecule type" value="Genomic_DNA"/>
</dbReference>
<comment type="subcellular location">
    <subcellularLocation>
        <location evidence="1 10">Cytoplasm</location>
    </subcellularLocation>
</comment>
<dbReference type="PANTHER" id="PTHR30478">
    <property type="entry name" value="DNA POLYMERASE III SUBUNIT BETA"/>
    <property type="match status" value="1"/>
</dbReference>
<dbReference type="InterPro" id="IPR022635">
    <property type="entry name" value="DNA_polIII_beta_C"/>
</dbReference>
<dbReference type="GO" id="GO:0008408">
    <property type="term" value="F:3'-5' exonuclease activity"/>
    <property type="evidence" value="ECO:0007669"/>
    <property type="project" value="InterPro"/>
</dbReference>
<dbReference type="SUPFAM" id="SSF55979">
    <property type="entry name" value="DNA clamp"/>
    <property type="match status" value="3"/>
</dbReference>
<evidence type="ECO:0000256" key="8">
    <source>
        <dbReference type="ARBA" id="ARBA00022932"/>
    </source>
</evidence>
<evidence type="ECO:0000313" key="14">
    <source>
        <dbReference type="EMBL" id="OGI42501.1"/>
    </source>
</evidence>
<dbReference type="NCBIfam" id="TIGR00663">
    <property type="entry name" value="dnan"/>
    <property type="match status" value="1"/>
</dbReference>
<comment type="function">
    <text evidence="10">Confers DNA tethering and processivity to DNA polymerases and other proteins. Acts as a clamp, forming a ring around DNA (a reaction catalyzed by the clamp-loading complex) which diffuses in an ATP-independent manner freely and bidirectionally along dsDNA. Initially characterized for its ability to contact the catalytic subunit of DNA polymerase III (Pol III), a complex, multichain enzyme responsible for most of the replicative synthesis in bacteria; Pol III exhibits 3'-5' exonuclease proofreading activity. The beta chain is required for initiation of replication as well as for processivity of DNA replication.</text>
</comment>
<evidence type="ECO:0000256" key="2">
    <source>
        <dbReference type="ARBA" id="ARBA00010752"/>
    </source>
</evidence>
<reference evidence="14 15" key="1">
    <citation type="journal article" date="2016" name="Nat. Commun.">
        <title>Thousands of microbial genomes shed light on interconnected biogeochemical processes in an aquifer system.</title>
        <authorList>
            <person name="Anantharaman K."/>
            <person name="Brown C.T."/>
            <person name="Hug L.A."/>
            <person name="Sharon I."/>
            <person name="Castelle C.J."/>
            <person name="Probst A.J."/>
            <person name="Thomas B.C."/>
            <person name="Singh A."/>
            <person name="Wilkins M.J."/>
            <person name="Karaoz U."/>
            <person name="Brodie E.L."/>
            <person name="Williams K.H."/>
            <person name="Hubbard S.S."/>
            <person name="Banfield J.F."/>
        </authorList>
    </citation>
    <scope>NUCLEOTIDE SEQUENCE [LARGE SCALE GENOMIC DNA]</scope>
</reference>
<accession>A0A1F6TBH3</accession>
<dbReference type="GO" id="GO:0003887">
    <property type="term" value="F:DNA-directed DNA polymerase activity"/>
    <property type="evidence" value="ECO:0007669"/>
    <property type="project" value="UniProtKB-UniRule"/>
</dbReference>
<keyword evidence="8 10" id="KW-0239">DNA-directed DNA polymerase</keyword>
<keyword evidence="5 10" id="KW-0808">Transferase</keyword>
<comment type="caution">
    <text evidence="14">The sequence shown here is derived from an EMBL/GenBank/DDBJ whole genome shotgun (WGS) entry which is preliminary data.</text>
</comment>
<evidence type="ECO:0000256" key="4">
    <source>
        <dbReference type="ARBA" id="ARBA00022490"/>
    </source>
</evidence>
<sequence>MQINLKREDLLKPLSCVAGVVERRQTLPILSYVLLKQADGGGTLTGTDLEVEVVAGFKASGKAEMTLPARKLLDICRALPAEAMLEIKKEGEKAVIKAGRSRYTLLTLPVTDFPNIETSQWEQSLSIPQKDFKRLLDLTQFCMAQQDVRYYLNGLLLELGANRLRAVATDGHRMALSDLELKKGGKGERQAIVPRKGIHEISRLLEDGEGTVELLLSPNHLRVQTQQLTFTSKLIDGRYPDYNKVIPAAQTKQIKIERGVLRETLSRAAILSNEKYRGVRLNLEEKTMKITAHNPEQEEAQEEIAIDYSGEPLEIGFNVSYLIDAVSAHAAEHIILGLSDSNSSCTITAPDDKHTKFIVMPMRL</sequence>
<dbReference type="AlphaFoldDB" id="A0A1F6TBH3"/>
<evidence type="ECO:0000256" key="7">
    <source>
        <dbReference type="ARBA" id="ARBA00022705"/>
    </source>
</evidence>
<evidence type="ECO:0000256" key="1">
    <source>
        <dbReference type="ARBA" id="ARBA00004496"/>
    </source>
</evidence>
<dbReference type="InterPro" id="IPR022637">
    <property type="entry name" value="DNA_polIII_beta_cen"/>
</dbReference>
<comment type="subunit">
    <text evidence="10">Forms a ring-shaped head-to-tail homodimer around DNA.</text>
</comment>
<dbReference type="GO" id="GO:0003677">
    <property type="term" value="F:DNA binding"/>
    <property type="evidence" value="ECO:0007669"/>
    <property type="project" value="UniProtKB-UniRule"/>
</dbReference>
<evidence type="ECO:0000313" key="15">
    <source>
        <dbReference type="Proteomes" id="UP000179344"/>
    </source>
</evidence>
<dbReference type="Proteomes" id="UP000179344">
    <property type="component" value="Unassembled WGS sequence"/>
</dbReference>
<dbReference type="Pfam" id="PF02768">
    <property type="entry name" value="DNA_pol3_beta_3"/>
    <property type="match status" value="1"/>
</dbReference>
<feature type="domain" description="DNA polymerase III beta sliding clamp N-terminal" evidence="11">
    <location>
        <begin position="1"/>
        <end position="116"/>
    </location>
</feature>
<keyword evidence="4 10" id="KW-0963">Cytoplasm</keyword>
<keyword evidence="7 10" id="KW-0235">DNA replication</keyword>
<dbReference type="Gene3D" id="3.70.10.10">
    <property type="match status" value="1"/>
</dbReference>
<comment type="similarity">
    <text evidence="2 10">Belongs to the beta sliding clamp family.</text>
</comment>
<dbReference type="GO" id="GO:0006271">
    <property type="term" value="P:DNA strand elongation involved in DNA replication"/>
    <property type="evidence" value="ECO:0007669"/>
    <property type="project" value="TreeGrafter"/>
</dbReference>
<evidence type="ECO:0000259" key="12">
    <source>
        <dbReference type="Pfam" id="PF02767"/>
    </source>
</evidence>
<dbReference type="Pfam" id="PF02767">
    <property type="entry name" value="DNA_pol3_beta_2"/>
    <property type="match status" value="1"/>
</dbReference>
<feature type="domain" description="DNA polymerase III beta sliding clamp C-terminal" evidence="13">
    <location>
        <begin position="244"/>
        <end position="363"/>
    </location>
</feature>
<dbReference type="InterPro" id="IPR001001">
    <property type="entry name" value="DNA_polIII_beta"/>
</dbReference>
<dbReference type="Pfam" id="PF00712">
    <property type="entry name" value="DNA_pol3_beta"/>
    <property type="match status" value="1"/>
</dbReference>
<evidence type="ECO:0000256" key="5">
    <source>
        <dbReference type="ARBA" id="ARBA00022679"/>
    </source>
</evidence>
<gene>
    <name evidence="14" type="ORF">A2V92_02530</name>
</gene>
<keyword evidence="9" id="KW-0238">DNA-binding</keyword>
<feature type="domain" description="DNA polymerase III beta sliding clamp central" evidence="12">
    <location>
        <begin position="127"/>
        <end position="241"/>
    </location>
</feature>
<dbReference type="SMART" id="SM00480">
    <property type="entry name" value="POL3Bc"/>
    <property type="match status" value="1"/>
</dbReference>
<dbReference type="InterPro" id="IPR046938">
    <property type="entry name" value="DNA_clamp_sf"/>
</dbReference>
<dbReference type="PIRSF" id="PIRSF000804">
    <property type="entry name" value="DNA_pol_III_b"/>
    <property type="match status" value="1"/>
</dbReference>
<evidence type="ECO:0000259" key="11">
    <source>
        <dbReference type="Pfam" id="PF00712"/>
    </source>
</evidence>
<name>A0A1F6TBH3_9PROT</name>
<keyword evidence="6 10" id="KW-0548">Nucleotidyltransferase</keyword>
<dbReference type="InterPro" id="IPR022634">
    <property type="entry name" value="DNA_polIII_beta_N"/>
</dbReference>
<dbReference type="Gene3D" id="3.10.150.10">
    <property type="entry name" value="DNA Polymerase III, subunit A, domain 2"/>
    <property type="match status" value="1"/>
</dbReference>
<evidence type="ECO:0000256" key="6">
    <source>
        <dbReference type="ARBA" id="ARBA00022695"/>
    </source>
</evidence>
<evidence type="ECO:0000256" key="9">
    <source>
        <dbReference type="ARBA" id="ARBA00023125"/>
    </source>
</evidence>